<protein>
    <recommendedName>
        <fullName evidence="1">Mos1 transposase HTH domain-containing protein</fullName>
    </recommendedName>
</protein>
<dbReference type="Gene3D" id="3.30.420.10">
    <property type="entry name" value="Ribonuclease H-like superfamily/Ribonuclease H"/>
    <property type="match status" value="1"/>
</dbReference>
<evidence type="ECO:0000313" key="2">
    <source>
        <dbReference type="EMBL" id="GFY30945.1"/>
    </source>
</evidence>
<proteinExistence type="predicted"/>
<gene>
    <name evidence="2" type="ORF">TNCV_1629191</name>
</gene>
<accession>A0A8X7BGZ5</accession>
<evidence type="ECO:0000259" key="1">
    <source>
        <dbReference type="Pfam" id="PF17906"/>
    </source>
</evidence>
<dbReference type="InterPro" id="IPR036397">
    <property type="entry name" value="RNaseH_sf"/>
</dbReference>
<comment type="caution">
    <text evidence="2">The sequence shown here is derived from an EMBL/GenBank/DDBJ whole genome shotgun (WGS) entry which is preliminary data.</text>
</comment>
<name>A0A8X7BGZ5_TRICX</name>
<dbReference type="EMBL" id="BMAU01021395">
    <property type="protein sequence ID" value="GFY30945.1"/>
    <property type="molecule type" value="Genomic_DNA"/>
</dbReference>
<dbReference type="AlphaFoldDB" id="A0A8X7BGZ5"/>
<dbReference type="GO" id="GO:0003676">
    <property type="term" value="F:nucleic acid binding"/>
    <property type="evidence" value="ECO:0007669"/>
    <property type="project" value="InterPro"/>
</dbReference>
<keyword evidence="3" id="KW-1185">Reference proteome</keyword>
<organism evidence="2 3">
    <name type="scientific">Trichonephila clavipes</name>
    <name type="common">Golden silk orbweaver</name>
    <name type="synonym">Nephila clavipes</name>
    <dbReference type="NCBI Taxonomy" id="2585209"/>
    <lineage>
        <taxon>Eukaryota</taxon>
        <taxon>Metazoa</taxon>
        <taxon>Ecdysozoa</taxon>
        <taxon>Arthropoda</taxon>
        <taxon>Chelicerata</taxon>
        <taxon>Arachnida</taxon>
        <taxon>Araneae</taxon>
        <taxon>Araneomorphae</taxon>
        <taxon>Entelegynae</taxon>
        <taxon>Araneoidea</taxon>
        <taxon>Nephilidae</taxon>
        <taxon>Trichonephila</taxon>
    </lineage>
</organism>
<sequence length="98" mass="11728">MEVNKEKLQDFSQFFFDKGENANQVAEIANGVYDDDTVTTNYVQFWFRRFRSDFYCQQLDRLKLAIDQKRPESANSRCFVFHQDNVRSNSSRVTRQKL</sequence>
<dbReference type="Pfam" id="PF17906">
    <property type="entry name" value="HTH_48"/>
    <property type="match status" value="1"/>
</dbReference>
<reference evidence="2" key="1">
    <citation type="submission" date="2020-08" db="EMBL/GenBank/DDBJ databases">
        <title>Multicomponent nature underlies the extraordinary mechanical properties of spider dragline silk.</title>
        <authorList>
            <person name="Kono N."/>
            <person name="Nakamura H."/>
            <person name="Mori M."/>
            <person name="Yoshida Y."/>
            <person name="Ohtoshi R."/>
            <person name="Malay A.D."/>
            <person name="Moran D.A.P."/>
            <person name="Tomita M."/>
            <person name="Numata K."/>
            <person name="Arakawa K."/>
        </authorList>
    </citation>
    <scope>NUCLEOTIDE SEQUENCE</scope>
</reference>
<dbReference type="Proteomes" id="UP000887159">
    <property type="component" value="Unassembled WGS sequence"/>
</dbReference>
<dbReference type="InterPro" id="IPR041426">
    <property type="entry name" value="Mos1_HTH"/>
</dbReference>
<feature type="domain" description="Mos1 transposase HTH" evidence="1">
    <location>
        <begin position="13"/>
        <end position="52"/>
    </location>
</feature>
<evidence type="ECO:0000313" key="3">
    <source>
        <dbReference type="Proteomes" id="UP000887159"/>
    </source>
</evidence>